<gene>
    <name evidence="2" type="ORF">CYCCA115_LOCUS20463</name>
</gene>
<feature type="compositionally biased region" description="Basic residues" evidence="1">
    <location>
        <begin position="510"/>
        <end position="520"/>
    </location>
</feature>
<feature type="region of interest" description="Disordered" evidence="1">
    <location>
        <begin position="41"/>
        <end position="68"/>
    </location>
</feature>
<feature type="compositionally biased region" description="Basic residues" evidence="1">
    <location>
        <begin position="551"/>
        <end position="560"/>
    </location>
</feature>
<feature type="region of interest" description="Disordered" evidence="1">
    <location>
        <begin position="1"/>
        <end position="23"/>
    </location>
</feature>
<feature type="compositionally biased region" description="Basic residues" evidence="1">
    <location>
        <begin position="459"/>
        <end position="471"/>
    </location>
</feature>
<comment type="caution">
    <text evidence="2">The sequence shown here is derived from an EMBL/GenBank/DDBJ whole genome shotgun (WGS) entry which is preliminary data.</text>
</comment>
<dbReference type="EMBL" id="CAKOGP040002169">
    <property type="protein sequence ID" value="CAJ1964082.1"/>
    <property type="molecule type" value="Genomic_DNA"/>
</dbReference>
<feature type="compositionally biased region" description="Basic and acidic residues" evidence="1">
    <location>
        <begin position="440"/>
        <end position="458"/>
    </location>
</feature>
<protein>
    <submittedName>
        <fullName evidence="2">Uncharacterized protein</fullName>
    </submittedName>
</protein>
<feature type="compositionally biased region" description="Basic residues" evidence="1">
    <location>
        <begin position="192"/>
        <end position="201"/>
    </location>
</feature>
<dbReference type="Proteomes" id="UP001295423">
    <property type="component" value="Unassembled WGS sequence"/>
</dbReference>
<reference evidence="2" key="1">
    <citation type="submission" date="2023-08" db="EMBL/GenBank/DDBJ databases">
        <authorList>
            <person name="Audoor S."/>
            <person name="Bilcke G."/>
        </authorList>
    </citation>
    <scope>NUCLEOTIDE SEQUENCE</scope>
</reference>
<feature type="region of interest" description="Disordered" evidence="1">
    <location>
        <begin position="891"/>
        <end position="910"/>
    </location>
</feature>
<feature type="region of interest" description="Disordered" evidence="1">
    <location>
        <begin position="408"/>
        <end position="685"/>
    </location>
</feature>
<feature type="compositionally biased region" description="Low complexity" evidence="1">
    <location>
        <begin position="643"/>
        <end position="654"/>
    </location>
</feature>
<feature type="region of interest" description="Disordered" evidence="1">
    <location>
        <begin position="917"/>
        <end position="988"/>
    </location>
</feature>
<feature type="compositionally biased region" description="Basic residues" evidence="1">
    <location>
        <begin position="245"/>
        <end position="257"/>
    </location>
</feature>
<feature type="region of interest" description="Disordered" evidence="1">
    <location>
        <begin position="741"/>
        <end position="795"/>
    </location>
</feature>
<keyword evidence="3" id="KW-1185">Reference proteome</keyword>
<proteinExistence type="predicted"/>
<feature type="compositionally biased region" description="Basic residues" evidence="1">
    <location>
        <begin position="616"/>
        <end position="625"/>
    </location>
</feature>
<evidence type="ECO:0000256" key="1">
    <source>
        <dbReference type="SAM" id="MobiDB-lite"/>
    </source>
</evidence>
<feature type="compositionally biased region" description="Polar residues" evidence="1">
    <location>
        <begin position="7"/>
        <end position="23"/>
    </location>
</feature>
<feature type="compositionally biased region" description="Basic residues" evidence="1">
    <location>
        <begin position="54"/>
        <end position="64"/>
    </location>
</feature>
<feature type="compositionally biased region" description="Basic and acidic residues" evidence="1">
    <location>
        <begin position="43"/>
        <end position="53"/>
    </location>
</feature>
<accession>A0AAD2G5Y7</accession>
<feature type="compositionally biased region" description="Basic and acidic residues" evidence="1">
    <location>
        <begin position="605"/>
        <end position="615"/>
    </location>
</feature>
<feature type="compositionally biased region" description="Basic and acidic residues" evidence="1">
    <location>
        <begin position="561"/>
        <end position="575"/>
    </location>
</feature>
<feature type="region of interest" description="Disordered" evidence="1">
    <location>
        <begin position="1064"/>
        <end position="1148"/>
    </location>
</feature>
<evidence type="ECO:0000313" key="2">
    <source>
        <dbReference type="EMBL" id="CAJ1964082.1"/>
    </source>
</evidence>
<organism evidence="2 3">
    <name type="scientific">Cylindrotheca closterium</name>
    <dbReference type="NCBI Taxonomy" id="2856"/>
    <lineage>
        <taxon>Eukaryota</taxon>
        <taxon>Sar</taxon>
        <taxon>Stramenopiles</taxon>
        <taxon>Ochrophyta</taxon>
        <taxon>Bacillariophyta</taxon>
        <taxon>Bacillariophyceae</taxon>
        <taxon>Bacillariophycidae</taxon>
        <taxon>Bacillariales</taxon>
        <taxon>Bacillariaceae</taxon>
        <taxon>Cylindrotheca</taxon>
    </lineage>
</organism>
<dbReference type="AlphaFoldDB" id="A0AAD2G5Y7"/>
<feature type="compositionally biased region" description="Basic and acidic residues" evidence="1">
    <location>
        <begin position="1107"/>
        <end position="1148"/>
    </location>
</feature>
<feature type="compositionally biased region" description="Basic and acidic residues" evidence="1">
    <location>
        <begin position="917"/>
        <end position="981"/>
    </location>
</feature>
<feature type="region of interest" description="Disordered" evidence="1">
    <location>
        <begin position="238"/>
        <end position="313"/>
    </location>
</feature>
<sequence length="1167" mass="133614">MGKSTRRQSTSMLPSNFNSGLSEQEITDDDIYAAFGVTDNSEQDLRLDSDTPRTKRNKKVKKRQSAPARRLSVYDILYEDEEQYEIPDSVFDVELSPQANDKKLKRPKSTGNPVEAKILSLDEEPSLFDLLISPRENKDKYGKKKKKLKSKELVADLGKATVDEEESPESPSEGLLVLNDVSVDARSISMTKRSKKNKKARSNSLLVIDLGNPPKPVAESSKMLSSSDSQLFLNDELLEISPTSKARRGKRPKKVKSKSLVADLGDSTTEEESTESSSCDYLPGPSDEPLRVRSRSVTKRDKRTKKVRSKSLAVDLGEPPMSVTESLNLLSASDSQLFLSDESLEISPSSTTKGNKKGRKIRSKSYHMDLGNLTAEGEESSELLCASDCVIPLNDELLEIKPSIMTMRDKKNQKVKSKSFMMDLGESDLKAKKRSKSRRKECAKYRSDRDGVDQEILPRRRCRSHSPHPRRSLIQWGEHQLHTIAESSESEESDDDRWSSHSNCDSPPHAPRKRRKRHKSCSPPLARSPNRLWLESFDATLDESGKSENKAKKRKNHKSKEKSIEKPIEKNEKPSPRLPVDSETPPTADETRKSNSKQSAKPIKSSKESKKESTKRDKRKSKRKESNRMSTTSLDSSVDDSLESSIDSIASSKGSKTEKKKSKSSRNSKLSSLNDSMEFTEAMAAAEEELMRATEEARQKTGQEIAKLRAGEEARKRAEQEAAAAKLRLQVAEVRRKVDEEECQKAKKEAQKQAEKDAMIRAQEEERRNAEREEERQRLRAGQERLQQERDELERLRKEEKARLEKERVELQCQKEEEAQRLAMERADLERHRYEEEERLHQEKVEHERQLRDEKARIKARQEAEKARLKAEKQERERLIKEDKLRLKAVKDERDRAAQEKKSRIKAEKDAEFARIKSKKDAEKARIKAEKEAEMATMKREKMEKERIAEEDKVRIKAEKDAEMRRQMELSERKAANEKPQKGLAKPDLVGRNYSIDSLFQGSIDNSLHAEAEAQRMIKDRERLKQEIANLERQKKAAAARLERRAQAMKNALKAAEAKTNAAELDLEIHSTQERPEEEEAARLELNVDDERRERAPSPVTGEEEKELSRKESSARKQEKGRRMEEKAADDYRLGKLDGRRSLTKNDRTFNSGWNKIVVSTKKKFTH</sequence>
<feature type="compositionally biased region" description="Basic residues" evidence="1">
    <location>
        <begin position="292"/>
        <end position="309"/>
    </location>
</feature>
<name>A0AAD2G5Y7_9STRA</name>
<feature type="region of interest" description="Disordered" evidence="1">
    <location>
        <begin position="158"/>
        <end position="226"/>
    </location>
</feature>
<evidence type="ECO:0000313" key="3">
    <source>
        <dbReference type="Proteomes" id="UP001295423"/>
    </source>
</evidence>